<proteinExistence type="predicted"/>
<dbReference type="PANTHER" id="PTHR48228">
    <property type="entry name" value="SUCCINYL-COA--D-CITRAMALATE COA-TRANSFERASE"/>
    <property type="match status" value="1"/>
</dbReference>
<dbReference type="Proteomes" id="UP000596079">
    <property type="component" value="Chromosome"/>
</dbReference>
<keyword evidence="1" id="KW-0808">Transferase</keyword>
<dbReference type="EMBL" id="CP060811">
    <property type="protein sequence ID" value="QQN87570.1"/>
    <property type="molecule type" value="Genomic_DNA"/>
</dbReference>
<accession>A0A7T7WHF3</accession>
<dbReference type="SUPFAM" id="SSF89796">
    <property type="entry name" value="CoA-transferase family III (CaiB/BaiF)"/>
    <property type="match status" value="1"/>
</dbReference>
<dbReference type="RefSeq" id="WP_179993199.1">
    <property type="nucleotide sequence ID" value="NZ_CP060811.1"/>
</dbReference>
<dbReference type="InterPro" id="IPR003673">
    <property type="entry name" value="CoA-Trfase_fam_III"/>
</dbReference>
<dbReference type="GO" id="GO:0016740">
    <property type="term" value="F:transferase activity"/>
    <property type="evidence" value="ECO:0007669"/>
    <property type="project" value="UniProtKB-KW"/>
</dbReference>
<evidence type="ECO:0000313" key="1">
    <source>
        <dbReference type="EMBL" id="QQN87570.1"/>
    </source>
</evidence>
<dbReference type="Gene3D" id="3.40.50.10540">
    <property type="entry name" value="Crotonobetainyl-coa:carnitine coa-transferase, domain 1"/>
    <property type="match status" value="1"/>
</dbReference>
<protein>
    <submittedName>
        <fullName evidence="1">CoA transferase</fullName>
    </submittedName>
</protein>
<dbReference type="InterPro" id="IPR050509">
    <property type="entry name" value="CoA-transferase_III"/>
</dbReference>
<dbReference type="InterPro" id="IPR044855">
    <property type="entry name" value="CoA-Trfase_III_dom3_sf"/>
</dbReference>
<sequence>MSYALKGLKILDFSTLLPGPFATLYLADMGAEVVHIESPTRPDLVRLMPPFAHGQATTHNYLNRNKHSVALDLKNPEHIEQIKSRIADYDIVVEQFRPGVMQRLGLDYSTLSALNPRLIYCSITGYGQTGPYKDRAGHDINYLALSGIAGHSGRIESGPPAMGIQIADVAGGSMHALVAILAAVIERQSSGQGQYIDISMTDCAATLNNMAASASLAGNQHQQIESGYLNGGTFYDYYQTQDNRYLSVGSLEPQFMQGLAQLLDLPIILEKGASFAPEDHALVKQAIRDKIRSQPLSHWQALFSQADFCVEPVLKLDEALHSELAQQREWVVQVPVKADQREQTEAQLACPIKFSRSTMRYQFIGQALGETKEW</sequence>
<dbReference type="Gene3D" id="3.30.1540.10">
    <property type="entry name" value="formyl-coa transferase, domain 3"/>
    <property type="match status" value="1"/>
</dbReference>
<dbReference type="Pfam" id="PF02515">
    <property type="entry name" value="CoA_transf_3"/>
    <property type="match status" value="1"/>
</dbReference>
<dbReference type="PANTHER" id="PTHR48228:SF5">
    <property type="entry name" value="ALPHA-METHYLACYL-COA RACEMASE"/>
    <property type="match status" value="1"/>
</dbReference>
<dbReference type="InterPro" id="IPR023606">
    <property type="entry name" value="CoA-Trfase_III_dom_1_sf"/>
</dbReference>
<name>A0A7T7WHF3_9GAMM</name>
<evidence type="ECO:0000313" key="2">
    <source>
        <dbReference type="Proteomes" id="UP000596079"/>
    </source>
</evidence>
<dbReference type="AlphaFoldDB" id="A0A7T7WHF3"/>
<reference evidence="1 2" key="1">
    <citation type="submission" date="2020-08" db="EMBL/GenBank/DDBJ databases">
        <title>Emergence of ISAba1-mediated novel tet(X) in Acinetobacter variabilis from a chicken farm.</title>
        <authorList>
            <person name="Peng K."/>
            <person name="Li R."/>
        </authorList>
    </citation>
    <scope>NUCLEOTIDE SEQUENCE [LARGE SCALE GENOMIC DNA]</scope>
    <source>
        <strain evidence="1 2">XM9F202-2</strain>
    </source>
</reference>
<gene>
    <name evidence="1" type="ORF">IAQ69_12030</name>
</gene>
<organism evidence="1 2">
    <name type="scientific">Acinetobacter variabilis</name>
    <dbReference type="NCBI Taxonomy" id="70346"/>
    <lineage>
        <taxon>Bacteria</taxon>
        <taxon>Pseudomonadati</taxon>
        <taxon>Pseudomonadota</taxon>
        <taxon>Gammaproteobacteria</taxon>
        <taxon>Moraxellales</taxon>
        <taxon>Moraxellaceae</taxon>
        <taxon>Acinetobacter</taxon>
    </lineage>
</organism>